<organism evidence="1 2">
    <name type="scientific">Capronia epimyces CBS 606.96</name>
    <dbReference type="NCBI Taxonomy" id="1182542"/>
    <lineage>
        <taxon>Eukaryota</taxon>
        <taxon>Fungi</taxon>
        <taxon>Dikarya</taxon>
        <taxon>Ascomycota</taxon>
        <taxon>Pezizomycotina</taxon>
        <taxon>Eurotiomycetes</taxon>
        <taxon>Chaetothyriomycetidae</taxon>
        <taxon>Chaetothyriales</taxon>
        <taxon>Herpotrichiellaceae</taxon>
        <taxon>Capronia</taxon>
    </lineage>
</organism>
<protein>
    <recommendedName>
        <fullName evidence="3">DUF1868 domain-containing protein</fullName>
    </recommendedName>
</protein>
<dbReference type="Proteomes" id="UP000019478">
    <property type="component" value="Unassembled WGS sequence"/>
</dbReference>
<dbReference type="eggNOG" id="ENOG502S7CF">
    <property type="taxonomic scope" value="Eukaryota"/>
</dbReference>
<dbReference type="STRING" id="1182542.W9XQL7"/>
<dbReference type="AlphaFoldDB" id="W9XQL7"/>
<reference evidence="1 2" key="1">
    <citation type="submission" date="2013-03" db="EMBL/GenBank/DDBJ databases">
        <title>The Genome Sequence of Capronia epimyces CBS 606.96.</title>
        <authorList>
            <consortium name="The Broad Institute Genomics Platform"/>
            <person name="Cuomo C."/>
            <person name="de Hoog S."/>
            <person name="Gorbushina A."/>
            <person name="Walker B."/>
            <person name="Young S.K."/>
            <person name="Zeng Q."/>
            <person name="Gargeya S."/>
            <person name="Fitzgerald M."/>
            <person name="Haas B."/>
            <person name="Abouelleil A."/>
            <person name="Allen A.W."/>
            <person name="Alvarado L."/>
            <person name="Arachchi H.M."/>
            <person name="Berlin A.M."/>
            <person name="Chapman S.B."/>
            <person name="Gainer-Dewar J."/>
            <person name="Goldberg J."/>
            <person name="Griggs A."/>
            <person name="Gujja S."/>
            <person name="Hansen M."/>
            <person name="Howarth C."/>
            <person name="Imamovic A."/>
            <person name="Ireland A."/>
            <person name="Larimer J."/>
            <person name="McCowan C."/>
            <person name="Murphy C."/>
            <person name="Pearson M."/>
            <person name="Poon T.W."/>
            <person name="Priest M."/>
            <person name="Roberts A."/>
            <person name="Saif S."/>
            <person name="Shea T."/>
            <person name="Sisk P."/>
            <person name="Sykes S."/>
            <person name="Wortman J."/>
            <person name="Nusbaum C."/>
            <person name="Birren B."/>
        </authorList>
    </citation>
    <scope>NUCLEOTIDE SEQUENCE [LARGE SCALE GENOMIC DNA]</scope>
    <source>
        <strain evidence="1 2">CBS 606.96</strain>
    </source>
</reference>
<name>W9XQL7_9EURO</name>
<dbReference type="EMBL" id="AMGY01000007">
    <property type="protein sequence ID" value="EXJ79625.1"/>
    <property type="molecule type" value="Genomic_DNA"/>
</dbReference>
<accession>W9XQL7</accession>
<keyword evidence="2" id="KW-1185">Reference proteome</keyword>
<comment type="caution">
    <text evidence="1">The sequence shown here is derived from an EMBL/GenBank/DDBJ whole genome shotgun (WGS) entry which is preliminary data.</text>
</comment>
<gene>
    <name evidence="1" type="ORF">A1O3_07904</name>
</gene>
<evidence type="ECO:0000313" key="2">
    <source>
        <dbReference type="Proteomes" id="UP000019478"/>
    </source>
</evidence>
<dbReference type="InterPro" id="IPR009097">
    <property type="entry name" value="Cyclic_Pdiesterase"/>
</dbReference>
<sequence length="304" mass="34478">MPTTSPNNPYDDILKDNQNDPVRVQAFCENQRTSRNAKFRIQLLDPGFKGFKRDEILFNMINVAGFTDPRNNLCVWARPTWKVMDLVLRCQEELKQMSPNIWLMPQDCLHMTVLEIAQSLTPEELNAVNNRISPAVHTLASYHMAHRTRLVKPKLSFDDAAIALTFVPAAGEPSIVSTGDSRLDGCSDDYTYLHLRRDLIRVCHGEGVRIFARYATTSCHLTIARFLSSDDFAADGQLSHSKVVKWVEMLDTINARLEQEFWPKDGVMPDAAGEWFVGSERGLEVRRGRIWYGGGETWEAGDGF</sequence>
<evidence type="ECO:0008006" key="3">
    <source>
        <dbReference type="Google" id="ProtNLM"/>
    </source>
</evidence>
<dbReference type="HOGENOM" id="CLU_051290_0_0_1"/>
<dbReference type="GeneID" id="19171999"/>
<dbReference type="SUPFAM" id="SSF55144">
    <property type="entry name" value="LigT-like"/>
    <property type="match status" value="1"/>
</dbReference>
<proteinExistence type="predicted"/>
<dbReference type="RefSeq" id="XP_007736199.1">
    <property type="nucleotide sequence ID" value="XM_007738009.1"/>
</dbReference>
<dbReference type="OrthoDB" id="2967263at2759"/>
<evidence type="ECO:0000313" key="1">
    <source>
        <dbReference type="EMBL" id="EXJ79625.1"/>
    </source>
</evidence>